<dbReference type="WBParaSite" id="HPBE_0000369001-mRNA-1">
    <property type="protein sequence ID" value="HPBE_0000369001-mRNA-1"/>
    <property type="gene ID" value="HPBE_0000369001"/>
</dbReference>
<accession>A0A183FBZ8</accession>
<keyword evidence="1" id="KW-0812">Transmembrane</keyword>
<protein>
    <submittedName>
        <fullName evidence="3">MFS domain-containing protein</fullName>
    </submittedName>
</protein>
<keyword evidence="2" id="KW-1185">Reference proteome</keyword>
<dbReference type="Proteomes" id="UP000050761">
    <property type="component" value="Unassembled WGS sequence"/>
</dbReference>
<evidence type="ECO:0000313" key="3">
    <source>
        <dbReference type="WBParaSite" id="HPBE_0000369001-mRNA-1"/>
    </source>
</evidence>
<sequence length="64" mass="6774">LDISDTGLATAAPYAVCLALKFVAGPLFDALTFISEKNRMIMFASLSQGVVMLGFLVLSQVGIH</sequence>
<feature type="transmembrane region" description="Helical" evidence="1">
    <location>
        <begin position="12"/>
        <end position="34"/>
    </location>
</feature>
<keyword evidence="1" id="KW-1133">Transmembrane helix</keyword>
<evidence type="ECO:0000313" key="2">
    <source>
        <dbReference type="Proteomes" id="UP000050761"/>
    </source>
</evidence>
<keyword evidence="1" id="KW-0472">Membrane</keyword>
<feature type="transmembrane region" description="Helical" evidence="1">
    <location>
        <begin position="41"/>
        <end position="63"/>
    </location>
</feature>
<proteinExistence type="predicted"/>
<name>A0A183FBZ8_HELPZ</name>
<evidence type="ECO:0000256" key="1">
    <source>
        <dbReference type="SAM" id="Phobius"/>
    </source>
</evidence>
<reference evidence="3" key="1">
    <citation type="submission" date="2019-09" db="UniProtKB">
        <authorList>
            <consortium name="WormBaseParasite"/>
        </authorList>
    </citation>
    <scope>IDENTIFICATION</scope>
</reference>
<dbReference type="AlphaFoldDB" id="A0A183FBZ8"/>
<organism evidence="2 3">
    <name type="scientific">Heligmosomoides polygyrus</name>
    <name type="common">Parasitic roundworm</name>
    <dbReference type="NCBI Taxonomy" id="6339"/>
    <lineage>
        <taxon>Eukaryota</taxon>
        <taxon>Metazoa</taxon>
        <taxon>Ecdysozoa</taxon>
        <taxon>Nematoda</taxon>
        <taxon>Chromadorea</taxon>
        <taxon>Rhabditida</taxon>
        <taxon>Rhabditina</taxon>
        <taxon>Rhabditomorpha</taxon>
        <taxon>Strongyloidea</taxon>
        <taxon>Heligmosomidae</taxon>
        <taxon>Heligmosomoides</taxon>
    </lineage>
</organism>